<dbReference type="Pfam" id="PF21623">
    <property type="entry name" value="HK_sensor_dom_bact"/>
    <property type="match status" value="1"/>
</dbReference>
<dbReference type="GO" id="GO:0005886">
    <property type="term" value="C:plasma membrane"/>
    <property type="evidence" value="ECO:0007669"/>
    <property type="project" value="TreeGrafter"/>
</dbReference>
<name>A0A7X4VZ97_9GAMM</name>
<keyword evidence="11" id="KW-0472">Membrane</keyword>
<keyword evidence="9" id="KW-0902">Two-component regulatory system</keyword>
<keyword evidence="11" id="KW-1133">Transmembrane helix</keyword>
<evidence type="ECO:0000256" key="6">
    <source>
        <dbReference type="ARBA" id="ARBA00022741"/>
    </source>
</evidence>
<evidence type="ECO:0000313" key="16">
    <source>
        <dbReference type="Proteomes" id="UP000448235"/>
    </source>
</evidence>
<sequence>MIVKALWARLGMATLLPVTLVTMTLTPIFTSHLDNQIDSKRLATEAILTSEYDKLLQGMNESFNQILAISEYPMLRRFLESQVASQPPERDTETQQDWRQLESLFETLLTHFGRYTRMAVIDSHGQEWVNTTQALLLPRPRVIDHDANPAFQRAMALKPRDLYISSPRLGATREDGSPARPVIDIAAPIFDHQGERLGVLLFTLDWSRITASLSRVSLEEGARVLMVDAQGRSLLPEGDGGVKDRFGHSLASEWPAIWATMAPNQQGVITLEEHLLGLRTHDIRTHHYRSQAVTIVSDAETQPWHLGILTPRPSLMSQLIKTPTQLLAIVLVYLLSVAFGIFWVLNEHRLRGLRQRALAFSRKAYQYAGEVQDLYEHAPCGYHSLDSDGRVIKINLTELDWLGYRGDEVIGKRYYRDFVTAETRAAFDAAFHQVLGQGKEGSAECELLRRDGSHLPVAIKATAHVTEDGFQYSRAMVFDLSERKNLEMRLERQALTDPLTGLGNRRYLENQAAMEIARAERNGAPLALIAIDLDHFKRINDAHGHDVGDLVLQSFANTAQQQLRAGDVLCRMGGEEFVVLLPDTSRDQALLIAQRLREAIAATPVEVGHLAPESGTLAYSASLGVTLVSAGEKTLRPAIKRADQGLYAAKEAGRNRVEWEEA</sequence>
<dbReference type="GO" id="GO:0006355">
    <property type="term" value="P:regulation of DNA-templated transcription"/>
    <property type="evidence" value="ECO:0007669"/>
    <property type="project" value="InterPro"/>
</dbReference>
<comment type="subcellular location">
    <subcellularLocation>
        <location evidence="2">Membrane</location>
    </subcellularLocation>
</comment>
<dbReference type="InterPro" id="IPR000700">
    <property type="entry name" value="PAS-assoc_C"/>
</dbReference>
<dbReference type="GO" id="GO:0000160">
    <property type="term" value="P:phosphorelay signal transduction system"/>
    <property type="evidence" value="ECO:0007669"/>
    <property type="project" value="UniProtKB-KW"/>
</dbReference>
<evidence type="ECO:0000259" key="13">
    <source>
        <dbReference type="PROSITE" id="PS50113"/>
    </source>
</evidence>
<dbReference type="InterPro" id="IPR000014">
    <property type="entry name" value="PAS"/>
</dbReference>
<evidence type="ECO:0000256" key="9">
    <source>
        <dbReference type="ARBA" id="ARBA00023012"/>
    </source>
</evidence>
<comment type="cofactor">
    <cofactor evidence="1">
        <name>Mg(2+)</name>
        <dbReference type="ChEBI" id="CHEBI:18420"/>
    </cofactor>
</comment>
<feature type="transmembrane region" description="Helical" evidence="11">
    <location>
        <begin position="326"/>
        <end position="346"/>
    </location>
</feature>
<keyword evidence="11" id="KW-0812">Transmembrane</keyword>
<evidence type="ECO:0000256" key="8">
    <source>
        <dbReference type="ARBA" id="ARBA00022840"/>
    </source>
</evidence>
<comment type="catalytic activity">
    <reaction evidence="10">
        <text>2 GTP = 3',3'-c-di-GMP + 2 diphosphate</text>
        <dbReference type="Rhea" id="RHEA:24898"/>
        <dbReference type="ChEBI" id="CHEBI:33019"/>
        <dbReference type="ChEBI" id="CHEBI:37565"/>
        <dbReference type="ChEBI" id="CHEBI:58805"/>
        <dbReference type="EC" id="2.7.7.65"/>
    </reaction>
</comment>
<dbReference type="GO" id="GO:0005524">
    <property type="term" value="F:ATP binding"/>
    <property type="evidence" value="ECO:0007669"/>
    <property type="project" value="UniProtKB-KW"/>
</dbReference>
<dbReference type="SUPFAM" id="SSF55073">
    <property type="entry name" value="Nucleotide cyclase"/>
    <property type="match status" value="1"/>
</dbReference>
<accession>A0A7X4VZ97</accession>
<evidence type="ECO:0000256" key="5">
    <source>
        <dbReference type="ARBA" id="ARBA00022679"/>
    </source>
</evidence>
<protein>
    <recommendedName>
        <fullName evidence="3">diguanylate cyclase</fullName>
        <ecNumber evidence="3">2.7.7.65</ecNumber>
    </recommendedName>
</protein>
<evidence type="ECO:0000256" key="3">
    <source>
        <dbReference type="ARBA" id="ARBA00012528"/>
    </source>
</evidence>
<dbReference type="PANTHER" id="PTHR45138">
    <property type="entry name" value="REGULATORY COMPONENTS OF SENSORY TRANSDUCTION SYSTEM"/>
    <property type="match status" value="1"/>
</dbReference>
<dbReference type="FunFam" id="3.30.70.270:FF:000001">
    <property type="entry name" value="Diguanylate cyclase domain protein"/>
    <property type="match status" value="1"/>
</dbReference>
<dbReference type="GO" id="GO:0016301">
    <property type="term" value="F:kinase activity"/>
    <property type="evidence" value="ECO:0007669"/>
    <property type="project" value="UniProtKB-KW"/>
</dbReference>
<dbReference type="SUPFAM" id="SSF55785">
    <property type="entry name" value="PYP-like sensor domain (PAS domain)"/>
    <property type="match status" value="1"/>
</dbReference>
<feature type="domain" description="PAS" evidence="12">
    <location>
        <begin position="367"/>
        <end position="438"/>
    </location>
</feature>
<proteinExistence type="predicted"/>
<dbReference type="GO" id="GO:0043709">
    <property type="term" value="P:cell adhesion involved in single-species biofilm formation"/>
    <property type="evidence" value="ECO:0007669"/>
    <property type="project" value="TreeGrafter"/>
</dbReference>
<dbReference type="Gene3D" id="3.30.70.270">
    <property type="match status" value="1"/>
</dbReference>
<reference evidence="15 16" key="1">
    <citation type="submission" date="2019-12" db="EMBL/GenBank/DDBJ databases">
        <title>Draft genome sequencing of Halomonas icarensis D1-1.</title>
        <authorList>
            <person name="Pandiyan K."/>
            <person name="Kushwaha P."/>
            <person name="Gowdham M."/>
            <person name="Chakdar H."/>
            <person name="Singh A."/>
            <person name="Kumar M."/>
            <person name="Saxena A.K."/>
        </authorList>
    </citation>
    <scope>NUCLEOTIDE SEQUENCE [LARGE SCALE GENOMIC DNA]</scope>
    <source>
        <strain evidence="15 16">D1-1</strain>
    </source>
</reference>
<evidence type="ECO:0000313" key="15">
    <source>
        <dbReference type="EMBL" id="NAW12981.1"/>
    </source>
</evidence>
<dbReference type="CDD" id="cd00130">
    <property type="entry name" value="PAS"/>
    <property type="match status" value="1"/>
</dbReference>
<keyword evidence="4" id="KW-0597">Phosphoprotein</keyword>
<dbReference type="PROSITE" id="PS50112">
    <property type="entry name" value="PAS"/>
    <property type="match status" value="1"/>
</dbReference>
<dbReference type="InterPro" id="IPR035965">
    <property type="entry name" value="PAS-like_dom_sf"/>
</dbReference>
<evidence type="ECO:0000256" key="10">
    <source>
        <dbReference type="ARBA" id="ARBA00034247"/>
    </source>
</evidence>
<keyword evidence="6" id="KW-0547">Nucleotide-binding</keyword>
<dbReference type="AlphaFoldDB" id="A0A7X4VZ97"/>
<evidence type="ECO:0000256" key="1">
    <source>
        <dbReference type="ARBA" id="ARBA00001946"/>
    </source>
</evidence>
<dbReference type="SMART" id="SM00091">
    <property type="entry name" value="PAS"/>
    <property type="match status" value="1"/>
</dbReference>
<dbReference type="InterPro" id="IPR029151">
    <property type="entry name" value="Sensor-like_sf"/>
</dbReference>
<evidence type="ECO:0000256" key="11">
    <source>
        <dbReference type="SAM" id="Phobius"/>
    </source>
</evidence>
<dbReference type="InterPro" id="IPR050469">
    <property type="entry name" value="Diguanylate_Cyclase"/>
</dbReference>
<evidence type="ECO:0000259" key="12">
    <source>
        <dbReference type="PROSITE" id="PS50112"/>
    </source>
</evidence>
<keyword evidence="16" id="KW-1185">Reference proteome</keyword>
<keyword evidence="7" id="KW-0418">Kinase</keyword>
<comment type="caution">
    <text evidence="15">The sequence shown here is derived from an EMBL/GenBank/DDBJ whole genome shotgun (WGS) entry which is preliminary data.</text>
</comment>
<dbReference type="EMBL" id="WUTS01000001">
    <property type="protein sequence ID" value="NAW12981.1"/>
    <property type="molecule type" value="Genomic_DNA"/>
</dbReference>
<dbReference type="Pfam" id="PF00989">
    <property type="entry name" value="PAS"/>
    <property type="match status" value="1"/>
</dbReference>
<dbReference type="PROSITE" id="PS50113">
    <property type="entry name" value="PAC"/>
    <property type="match status" value="1"/>
</dbReference>
<dbReference type="NCBIfam" id="TIGR00229">
    <property type="entry name" value="sensory_box"/>
    <property type="match status" value="1"/>
</dbReference>
<feature type="domain" description="PAC" evidence="13">
    <location>
        <begin position="441"/>
        <end position="492"/>
    </location>
</feature>
<dbReference type="InterPro" id="IPR048760">
    <property type="entry name" value="VP0354-like_sensor_dom"/>
</dbReference>
<dbReference type="InterPro" id="IPR000160">
    <property type="entry name" value="GGDEF_dom"/>
</dbReference>
<dbReference type="EC" id="2.7.7.65" evidence="3"/>
<dbReference type="SMART" id="SM00267">
    <property type="entry name" value="GGDEF"/>
    <property type="match status" value="1"/>
</dbReference>
<dbReference type="NCBIfam" id="TIGR00254">
    <property type="entry name" value="GGDEF"/>
    <property type="match status" value="1"/>
</dbReference>
<feature type="domain" description="GGDEF" evidence="14">
    <location>
        <begin position="524"/>
        <end position="662"/>
    </location>
</feature>
<dbReference type="GO" id="GO:1902201">
    <property type="term" value="P:negative regulation of bacterial-type flagellum-dependent cell motility"/>
    <property type="evidence" value="ECO:0007669"/>
    <property type="project" value="TreeGrafter"/>
</dbReference>
<gene>
    <name evidence="15" type="ORF">GRB80_08985</name>
</gene>
<dbReference type="CDD" id="cd01949">
    <property type="entry name" value="GGDEF"/>
    <property type="match status" value="1"/>
</dbReference>
<evidence type="ECO:0000256" key="4">
    <source>
        <dbReference type="ARBA" id="ARBA00022553"/>
    </source>
</evidence>
<dbReference type="PROSITE" id="PS50887">
    <property type="entry name" value="GGDEF"/>
    <property type="match status" value="1"/>
</dbReference>
<keyword evidence="8" id="KW-0067">ATP-binding</keyword>
<dbReference type="PANTHER" id="PTHR45138:SF9">
    <property type="entry name" value="DIGUANYLATE CYCLASE DGCM-RELATED"/>
    <property type="match status" value="1"/>
</dbReference>
<dbReference type="Gene3D" id="3.30.450.20">
    <property type="entry name" value="PAS domain"/>
    <property type="match status" value="2"/>
</dbReference>
<dbReference type="InterPro" id="IPR013767">
    <property type="entry name" value="PAS_fold"/>
</dbReference>
<keyword evidence="5" id="KW-0808">Transferase</keyword>
<dbReference type="InterPro" id="IPR029787">
    <property type="entry name" value="Nucleotide_cyclase"/>
</dbReference>
<dbReference type="Proteomes" id="UP000448235">
    <property type="component" value="Unassembled WGS sequence"/>
</dbReference>
<dbReference type="GO" id="GO:0052621">
    <property type="term" value="F:diguanylate cyclase activity"/>
    <property type="evidence" value="ECO:0007669"/>
    <property type="project" value="UniProtKB-EC"/>
</dbReference>
<evidence type="ECO:0000256" key="2">
    <source>
        <dbReference type="ARBA" id="ARBA00004370"/>
    </source>
</evidence>
<organism evidence="15 16">
    <name type="scientific">Halomonas icarae</name>
    <dbReference type="NCBI Taxonomy" id="2691040"/>
    <lineage>
        <taxon>Bacteria</taxon>
        <taxon>Pseudomonadati</taxon>
        <taxon>Pseudomonadota</taxon>
        <taxon>Gammaproteobacteria</taxon>
        <taxon>Oceanospirillales</taxon>
        <taxon>Halomonadaceae</taxon>
        <taxon>Halomonas</taxon>
    </lineage>
</organism>
<dbReference type="InterPro" id="IPR043128">
    <property type="entry name" value="Rev_trsase/Diguanyl_cyclase"/>
</dbReference>
<dbReference type="Pfam" id="PF00990">
    <property type="entry name" value="GGDEF"/>
    <property type="match status" value="1"/>
</dbReference>
<evidence type="ECO:0000259" key="14">
    <source>
        <dbReference type="PROSITE" id="PS50887"/>
    </source>
</evidence>
<dbReference type="CDD" id="cd12914">
    <property type="entry name" value="PDC1_DGC_like"/>
    <property type="match status" value="1"/>
</dbReference>
<evidence type="ECO:0000256" key="7">
    <source>
        <dbReference type="ARBA" id="ARBA00022777"/>
    </source>
</evidence>
<dbReference type="SUPFAM" id="SSF103190">
    <property type="entry name" value="Sensory domain-like"/>
    <property type="match status" value="1"/>
</dbReference>